<keyword evidence="2 3" id="KW-0802">TPR repeat</keyword>
<dbReference type="PANTHER" id="PTHR44943:SF8">
    <property type="entry name" value="TPR REPEAT-CONTAINING PROTEIN MJ0263"/>
    <property type="match status" value="1"/>
</dbReference>
<keyword evidence="1" id="KW-0677">Repeat</keyword>
<dbReference type="InterPro" id="IPR038165">
    <property type="entry name" value="FlgT_C_sf"/>
</dbReference>
<dbReference type="AlphaFoldDB" id="A0A9E2P1C4"/>
<dbReference type="Gene3D" id="1.25.40.10">
    <property type="entry name" value="Tetratricopeptide repeat domain"/>
    <property type="match status" value="1"/>
</dbReference>
<protein>
    <submittedName>
        <fullName evidence="4">Tetratricopeptide repeat protein</fullName>
    </submittedName>
</protein>
<reference evidence="4" key="1">
    <citation type="journal article" date="2021" name="PeerJ">
        <title>Extensive microbial diversity within the chicken gut microbiome revealed by metagenomics and culture.</title>
        <authorList>
            <person name="Gilroy R."/>
            <person name="Ravi A."/>
            <person name="Getino M."/>
            <person name="Pursley I."/>
            <person name="Horton D.L."/>
            <person name="Alikhan N.F."/>
            <person name="Baker D."/>
            <person name="Gharbi K."/>
            <person name="Hall N."/>
            <person name="Watson M."/>
            <person name="Adriaenssens E.M."/>
            <person name="Foster-Nyarko E."/>
            <person name="Jarju S."/>
            <person name="Secka A."/>
            <person name="Antonio M."/>
            <person name="Oren A."/>
            <person name="Chaudhuri R.R."/>
            <person name="La Ragione R."/>
            <person name="Hildebrand F."/>
            <person name="Pallen M.J."/>
        </authorList>
    </citation>
    <scope>NUCLEOTIDE SEQUENCE</scope>
    <source>
        <strain evidence="4">Gambia15-2214</strain>
    </source>
</reference>
<dbReference type="Proteomes" id="UP000823914">
    <property type="component" value="Unassembled WGS sequence"/>
</dbReference>
<evidence type="ECO:0000313" key="5">
    <source>
        <dbReference type="Proteomes" id="UP000823914"/>
    </source>
</evidence>
<accession>A0A9E2P1C4</accession>
<dbReference type="EMBL" id="JAHLFV010000236">
    <property type="protein sequence ID" value="MBU3850953.1"/>
    <property type="molecule type" value="Genomic_DNA"/>
</dbReference>
<dbReference type="Pfam" id="PF12895">
    <property type="entry name" value="ANAPC3"/>
    <property type="match status" value="1"/>
</dbReference>
<feature type="non-terminal residue" evidence="4">
    <location>
        <position position="1"/>
    </location>
</feature>
<feature type="repeat" description="TPR" evidence="3">
    <location>
        <begin position="184"/>
        <end position="217"/>
    </location>
</feature>
<gene>
    <name evidence="4" type="ORF">IAA16_10335</name>
</gene>
<evidence type="ECO:0000256" key="3">
    <source>
        <dbReference type="PROSITE-ProRule" id="PRU00339"/>
    </source>
</evidence>
<proteinExistence type="predicted"/>
<dbReference type="PANTHER" id="PTHR44943">
    <property type="entry name" value="CELLULOSE SYNTHASE OPERON PROTEIN C"/>
    <property type="match status" value="1"/>
</dbReference>
<dbReference type="InterPro" id="IPR019734">
    <property type="entry name" value="TPR_rpt"/>
</dbReference>
<dbReference type="Gene3D" id="2.40.10.410">
    <property type="entry name" value="FlgT, C-terminal domain"/>
    <property type="match status" value="1"/>
</dbReference>
<reference evidence="4" key="2">
    <citation type="submission" date="2021-04" db="EMBL/GenBank/DDBJ databases">
        <authorList>
            <person name="Gilroy R."/>
        </authorList>
    </citation>
    <scope>NUCLEOTIDE SEQUENCE</scope>
    <source>
        <strain evidence="4">Gambia15-2214</strain>
    </source>
</reference>
<comment type="caution">
    <text evidence="4">The sequence shown here is derived from an EMBL/GenBank/DDBJ whole genome shotgun (WGS) entry which is preliminary data.</text>
</comment>
<sequence length="595" mass="67321">TYLESADKYARDKTEIIVLRGFCYLGLDRTEEAKILFNQVLTSFPNNIDARFGLAQIDILAGRLTGAETLYLDALKRQKLNRNALLAVSLVSQEMGKKEQAQEYINQALQYHGKDAEVQYVAGWISFLNEDYTATERYVRTSVVLNPNFDKSYELLAAVLFQQGRYEEAIDICDYRLNQNRNLISAWYLKGYALTKLNKMEEAYSIFESALAIAPEDELMRTALEQIVLDTFNIEDTRRTKWAQYHITRAKNYEGQYEAPQAEYEYKIALRLDPLNIPARSAYAAMLDRKGQQEMYLDQLTFISSIDTVSVKVADTIEAYKSLLSDNLASRWNVDPFYLDKKRWTVGLYTYGTPPQLLHAEAGIVTLKAIESQFDGVRTIDARAYPKAVNYSEAFRMARETKQDYFVMLKYEENERELLLTATVYSGKNGTEAGTLSFYQTGNQRFSGALRRMCLAIADMVPMKGKILDRNTDRVLVDLGSIDGLAKGDVLTVVKAGTLTTPDTGMGIKYDDSNVLGTVTITEVSENVSEGKYEKKGFYDRLNIKDEVVMGNQEQSITAFKAEGAVNSIIPSASEITGSEFPVLSRMLQDIYIIE</sequence>
<dbReference type="PROSITE" id="PS50005">
    <property type="entry name" value="TPR"/>
    <property type="match status" value="1"/>
</dbReference>
<evidence type="ECO:0000256" key="1">
    <source>
        <dbReference type="ARBA" id="ARBA00022737"/>
    </source>
</evidence>
<dbReference type="SMART" id="SM00028">
    <property type="entry name" value="TPR"/>
    <property type="match status" value="7"/>
</dbReference>
<dbReference type="InterPro" id="IPR011990">
    <property type="entry name" value="TPR-like_helical_dom_sf"/>
</dbReference>
<dbReference type="Pfam" id="PF14559">
    <property type="entry name" value="TPR_19"/>
    <property type="match status" value="1"/>
</dbReference>
<dbReference type="SUPFAM" id="SSF48452">
    <property type="entry name" value="TPR-like"/>
    <property type="match status" value="1"/>
</dbReference>
<evidence type="ECO:0000256" key="2">
    <source>
        <dbReference type="ARBA" id="ARBA00022803"/>
    </source>
</evidence>
<dbReference type="InterPro" id="IPR051685">
    <property type="entry name" value="Ycf3/AcsC/BcsC/TPR_MFPF"/>
</dbReference>
<organism evidence="4 5">
    <name type="scientific">Candidatus Treponema excrementipullorum</name>
    <dbReference type="NCBI Taxonomy" id="2838768"/>
    <lineage>
        <taxon>Bacteria</taxon>
        <taxon>Pseudomonadati</taxon>
        <taxon>Spirochaetota</taxon>
        <taxon>Spirochaetia</taxon>
        <taxon>Spirochaetales</taxon>
        <taxon>Treponemataceae</taxon>
        <taxon>Treponema</taxon>
    </lineage>
</organism>
<evidence type="ECO:0000313" key="4">
    <source>
        <dbReference type="EMBL" id="MBU3850953.1"/>
    </source>
</evidence>
<name>A0A9E2P1C4_9SPIR</name>